<dbReference type="PROSITE" id="PS51667">
    <property type="entry name" value="WRC"/>
    <property type="match status" value="1"/>
</dbReference>
<dbReference type="PANTHER" id="PTHR31602">
    <property type="entry name" value="GROWTH-REGULATING FACTOR 5"/>
    <property type="match status" value="1"/>
</dbReference>
<feature type="domain" description="WRC" evidence="8">
    <location>
        <begin position="144"/>
        <end position="188"/>
    </location>
</feature>
<dbReference type="Proteomes" id="UP001472677">
    <property type="component" value="Unassembled WGS sequence"/>
</dbReference>
<evidence type="ECO:0000259" key="7">
    <source>
        <dbReference type="PROSITE" id="PS51666"/>
    </source>
</evidence>
<keyword evidence="5" id="KW-0010">Activator</keyword>
<dbReference type="Pfam" id="PF08880">
    <property type="entry name" value="QLQ"/>
    <property type="match status" value="1"/>
</dbReference>
<dbReference type="Pfam" id="PF08879">
    <property type="entry name" value="WRC"/>
    <property type="match status" value="1"/>
</dbReference>
<feature type="compositionally biased region" description="Low complexity" evidence="6">
    <location>
        <begin position="190"/>
        <end position="199"/>
    </location>
</feature>
<evidence type="ECO:0000256" key="1">
    <source>
        <dbReference type="ARBA" id="ARBA00004123"/>
    </source>
</evidence>
<dbReference type="SMART" id="SM00951">
    <property type="entry name" value="QLQ"/>
    <property type="match status" value="1"/>
</dbReference>
<evidence type="ECO:0000259" key="8">
    <source>
        <dbReference type="PROSITE" id="PS51667"/>
    </source>
</evidence>
<proteinExistence type="inferred from homology"/>
<keyword evidence="5" id="KW-0804">Transcription</keyword>
<feature type="short sequence motif" description="Bipartite nuclear localization signal" evidence="4">
    <location>
        <begin position="177"/>
        <end position="184"/>
    </location>
</feature>
<feature type="short sequence motif" description="Bipartite nuclear localization signal" evidence="4">
    <location>
        <begin position="149"/>
        <end position="159"/>
    </location>
</feature>
<comment type="function">
    <text evidence="5">Transcription activator.</text>
</comment>
<feature type="region of interest" description="Disordered" evidence="6">
    <location>
        <begin position="177"/>
        <end position="199"/>
    </location>
</feature>
<feature type="compositionally biased region" description="Polar residues" evidence="6">
    <location>
        <begin position="398"/>
        <end position="409"/>
    </location>
</feature>
<dbReference type="PROSITE" id="PS51666">
    <property type="entry name" value="QLQ"/>
    <property type="match status" value="1"/>
</dbReference>
<gene>
    <name evidence="9" type="ORF">V6N12_050305</name>
</gene>
<feature type="domain" description="QLQ" evidence="7">
    <location>
        <begin position="76"/>
        <end position="111"/>
    </location>
</feature>
<accession>A0ABR2GD79</accession>
<feature type="region of interest" description="Disordered" evidence="6">
    <location>
        <begin position="1"/>
        <end position="43"/>
    </location>
</feature>
<evidence type="ECO:0000313" key="9">
    <source>
        <dbReference type="EMBL" id="KAK8600451.1"/>
    </source>
</evidence>
<feature type="region of interest" description="Disordered" evidence="6">
    <location>
        <begin position="374"/>
        <end position="409"/>
    </location>
</feature>
<name>A0ABR2GD79_9ROSI</name>
<keyword evidence="5" id="KW-0805">Transcription regulation</keyword>
<dbReference type="InterPro" id="IPR014978">
    <property type="entry name" value="Gln-Leu-Gln_QLQ"/>
</dbReference>
<sequence>MDLHLKQWVNQHESEQQPSAKVPKLPLDHHPQHQHQHQHASSEPSALPLFASESNTNTSANLSAPLPDSNTRMGSYFSLSQWQELELQALIYRYMLAGAAVPPELLQPIKKSLLYSSTYFFHHPYSHYQPALLQSGYWGRAAMDPEPGRCRRTDGKKWRCSRDVVTGQKYCERHVHRGRNRSRKPVEMPTSSSATAAANNNSATHFGGGASGACVIGCGAGKTSSPMADSPLAAVASGPNNICFSRPSPPIDLLQLSHSSSESKNENKGLFEAQTEVDNRSDSRILRHFFDDWPRTLQDPDSSGTDASMMNSSSRLSISIQGNSSSDVSLKLSTGNGDRLGASGSERDQQQQPPLNWAMDGWAASNRVASMGGPLAEALRSSSTSNSSPTSVLHQLPRGSTSEISYIST</sequence>
<dbReference type="EMBL" id="JBBPBM010000001">
    <property type="protein sequence ID" value="KAK8600451.1"/>
    <property type="molecule type" value="Genomic_DNA"/>
</dbReference>
<protein>
    <recommendedName>
        <fullName evidence="5">Growth-regulating factor</fullName>
    </recommendedName>
</protein>
<comment type="subcellular location">
    <subcellularLocation>
        <location evidence="1 4 5">Nucleus</location>
    </subcellularLocation>
</comment>
<evidence type="ECO:0000256" key="5">
    <source>
        <dbReference type="RuleBase" id="RU367127"/>
    </source>
</evidence>
<evidence type="ECO:0000256" key="6">
    <source>
        <dbReference type="SAM" id="MobiDB-lite"/>
    </source>
</evidence>
<evidence type="ECO:0000256" key="3">
    <source>
        <dbReference type="ARBA" id="ARBA00023242"/>
    </source>
</evidence>
<evidence type="ECO:0000256" key="2">
    <source>
        <dbReference type="ARBA" id="ARBA00008122"/>
    </source>
</evidence>
<comment type="domain">
    <text evidence="5">The QLQ domain and WRC domain may be involved in protein-protein interaction and DNA-binding, respectively.</text>
</comment>
<keyword evidence="10" id="KW-1185">Reference proteome</keyword>
<comment type="caution">
    <text evidence="9">The sequence shown here is derived from an EMBL/GenBank/DDBJ whole genome shotgun (WGS) entry which is preliminary data.</text>
</comment>
<keyword evidence="3 4" id="KW-0539">Nucleus</keyword>
<feature type="compositionally biased region" description="Polar residues" evidence="6">
    <location>
        <begin position="8"/>
        <end position="19"/>
    </location>
</feature>
<comment type="similarity">
    <text evidence="2 5">Belongs to the GRF family.</text>
</comment>
<organism evidence="9 10">
    <name type="scientific">Hibiscus sabdariffa</name>
    <name type="common">roselle</name>
    <dbReference type="NCBI Taxonomy" id="183260"/>
    <lineage>
        <taxon>Eukaryota</taxon>
        <taxon>Viridiplantae</taxon>
        <taxon>Streptophyta</taxon>
        <taxon>Embryophyta</taxon>
        <taxon>Tracheophyta</taxon>
        <taxon>Spermatophyta</taxon>
        <taxon>Magnoliopsida</taxon>
        <taxon>eudicotyledons</taxon>
        <taxon>Gunneridae</taxon>
        <taxon>Pentapetalae</taxon>
        <taxon>rosids</taxon>
        <taxon>malvids</taxon>
        <taxon>Malvales</taxon>
        <taxon>Malvaceae</taxon>
        <taxon>Malvoideae</taxon>
        <taxon>Hibiscus</taxon>
    </lineage>
</organism>
<reference evidence="9 10" key="1">
    <citation type="journal article" date="2024" name="G3 (Bethesda)">
        <title>Genome assembly of Hibiscus sabdariffa L. provides insights into metabolisms of medicinal natural products.</title>
        <authorList>
            <person name="Kim T."/>
        </authorList>
    </citation>
    <scope>NUCLEOTIDE SEQUENCE [LARGE SCALE GENOMIC DNA]</scope>
    <source>
        <strain evidence="9">TK-2024</strain>
        <tissue evidence="9">Old leaves</tissue>
    </source>
</reference>
<feature type="compositionally biased region" description="Low complexity" evidence="6">
    <location>
        <begin position="381"/>
        <end position="391"/>
    </location>
</feature>
<feature type="region of interest" description="Disordered" evidence="6">
    <location>
        <begin position="254"/>
        <end position="277"/>
    </location>
</feature>
<dbReference type="InterPro" id="IPR031137">
    <property type="entry name" value="GRF"/>
</dbReference>
<evidence type="ECO:0000256" key="4">
    <source>
        <dbReference type="PROSITE-ProRule" id="PRU01002"/>
    </source>
</evidence>
<dbReference type="InterPro" id="IPR014977">
    <property type="entry name" value="WRC_dom"/>
</dbReference>
<feature type="region of interest" description="Disordered" evidence="6">
    <location>
        <begin position="294"/>
        <end position="354"/>
    </location>
</feature>
<feature type="compositionally biased region" description="Low complexity" evidence="6">
    <location>
        <begin position="308"/>
        <end position="329"/>
    </location>
</feature>
<evidence type="ECO:0000313" key="10">
    <source>
        <dbReference type="Proteomes" id="UP001472677"/>
    </source>
</evidence>
<dbReference type="PANTHER" id="PTHR31602:SF63">
    <property type="entry name" value="GROWTH-REGULATING FACTOR 3"/>
    <property type="match status" value="1"/>
</dbReference>